<reference evidence="1 2" key="1">
    <citation type="submission" date="2020-06" db="EMBL/GenBank/DDBJ databases">
        <title>Transcriptomic and genomic resources for Thalictrum thalictroides and T. hernandezii: Facilitating candidate gene discovery in an emerging model plant lineage.</title>
        <authorList>
            <person name="Arias T."/>
            <person name="Riano-Pachon D.M."/>
            <person name="Di Stilio V.S."/>
        </authorList>
    </citation>
    <scope>NUCLEOTIDE SEQUENCE [LARGE SCALE GENOMIC DNA]</scope>
    <source>
        <strain evidence="2">cv. WT478/WT964</strain>
        <tissue evidence="1">Leaves</tissue>
    </source>
</reference>
<protein>
    <submittedName>
        <fullName evidence="1">A-kinase anchor protein 17a-like</fullName>
    </submittedName>
</protein>
<gene>
    <name evidence="1" type="ORF">FRX31_014640</name>
</gene>
<dbReference type="PANTHER" id="PTHR12484">
    <property type="entry name" value="B-LYMPHOCYTE ANTIGEN-RELATED"/>
    <property type="match status" value="1"/>
</dbReference>
<feature type="non-terminal residue" evidence="1">
    <location>
        <position position="80"/>
    </location>
</feature>
<dbReference type="Pfam" id="PF25015">
    <property type="entry name" value="RBD_AKAP-17A"/>
    <property type="match status" value="1"/>
</dbReference>
<dbReference type="Proteomes" id="UP000554482">
    <property type="component" value="Unassembled WGS sequence"/>
</dbReference>
<dbReference type="OrthoDB" id="1918237at2759"/>
<dbReference type="PANTHER" id="PTHR12484:SF4">
    <property type="entry name" value="A-KINASE ANCHOR PROTEIN 17A"/>
    <property type="match status" value="1"/>
</dbReference>
<keyword evidence="1" id="KW-0808">Transferase</keyword>
<evidence type="ECO:0000313" key="1">
    <source>
        <dbReference type="EMBL" id="KAF5195773.1"/>
    </source>
</evidence>
<proteinExistence type="predicted"/>
<organism evidence="1 2">
    <name type="scientific">Thalictrum thalictroides</name>
    <name type="common">Rue-anemone</name>
    <name type="synonym">Anemone thalictroides</name>
    <dbReference type="NCBI Taxonomy" id="46969"/>
    <lineage>
        <taxon>Eukaryota</taxon>
        <taxon>Viridiplantae</taxon>
        <taxon>Streptophyta</taxon>
        <taxon>Embryophyta</taxon>
        <taxon>Tracheophyta</taxon>
        <taxon>Spermatophyta</taxon>
        <taxon>Magnoliopsida</taxon>
        <taxon>Ranunculales</taxon>
        <taxon>Ranunculaceae</taxon>
        <taxon>Thalictroideae</taxon>
        <taxon>Thalictrum</taxon>
    </lineage>
</organism>
<feature type="non-terminal residue" evidence="1">
    <location>
        <position position="1"/>
    </location>
</feature>
<keyword evidence="2" id="KW-1185">Reference proteome</keyword>
<dbReference type="AlphaFoldDB" id="A0A7J6WFP1"/>
<name>A0A7J6WFP1_THATH</name>
<evidence type="ECO:0000313" key="2">
    <source>
        <dbReference type="Proteomes" id="UP000554482"/>
    </source>
</evidence>
<accession>A0A7J6WFP1</accession>
<dbReference type="InterPro" id="IPR056852">
    <property type="entry name" value="AK17A/B"/>
</dbReference>
<comment type="caution">
    <text evidence="1">The sequence shown here is derived from an EMBL/GenBank/DDBJ whole genome shotgun (WGS) entry which is preliminary data.</text>
</comment>
<dbReference type="EMBL" id="JABWDY010016850">
    <property type="protein sequence ID" value="KAF5195773.1"/>
    <property type="molecule type" value="Genomic_DNA"/>
</dbReference>
<sequence length="80" mass="9065">YSSRDGGRQQPDTLVVRGLPSRWFAEPRVSSKPSMLVTHTIFSVFGKIRQGLKLSRLTIKGHGISYRSSYRLGYNTLSHK</sequence>
<keyword evidence="1" id="KW-0418">Kinase</keyword>
<dbReference type="GO" id="GO:0016301">
    <property type="term" value="F:kinase activity"/>
    <property type="evidence" value="ECO:0007669"/>
    <property type="project" value="UniProtKB-KW"/>
</dbReference>